<proteinExistence type="predicted"/>
<accession>A0A383A226</accession>
<protein>
    <submittedName>
        <fullName evidence="1">Uncharacterized protein</fullName>
    </submittedName>
</protein>
<sequence>DRRTFWLPCVCARYCELKLPRFFRR</sequence>
<reference evidence="1" key="1">
    <citation type="submission" date="2018-05" db="EMBL/GenBank/DDBJ databases">
        <authorList>
            <person name="Lanie J.A."/>
            <person name="Ng W.-L."/>
            <person name="Kazmierczak K.M."/>
            <person name="Andrzejewski T.M."/>
            <person name="Davidsen T.M."/>
            <person name="Wayne K.J."/>
            <person name="Tettelin H."/>
            <person name="Glass J.I."/>
            <person name="Rusch D."/>
            <person name="Podicherti R."/>
            <person name="Tsui H.-C.T."/>
            <person name="Winkler M.E."/>
        </authorList>
    </citation>
    <scope>NUCLEOTIDE SEQUENCE</scope>
</reference>
<dbReference type="AlphaFoldDB" id="A0A383A226"/>
<gene>
    <name evidence="1" type="ORF">METZ01_LOCUS454618</name>
</gene>
<name>A0A383A226_9ZZZZ</name>
<feature type="non-terminal residue" evidence="1">
    <location>
        <position position="25"/>
    </location>
</feature>
<organism evidence="1">
    <name type="scientific">marine metagenome</name>
    <dbReference type="NCBI Taxonomy" id="408172"/>
    <lineage>
        <taxon>unclassified sequences</taxon>
        <taxon>metagenomes</taxon>
        <taxon>ecological metagenomes</taxon>
    </lineage>
</organism>
<feature type="non-terminal residue" evidence="1">
    <location>
        <position position="1"/>
    </location>
</feature>
<evidence type="ECO:0000313" key="1">
    <source>
        <dbReference type="EMBL" id="SVE01764.1"/>
    </source>
</evidence>
<dbReference type="EMBL" id="UINC01188514">
    <property type="protein sequence ID" value="SVE01764.1"/>
    <property type="molecule type" value="Genomic_DNA"/>
</dbReference>